<feature type="compositionally biased region" description="Basic and acidic residues" evidence="1">
    <location>
        <begin position="86"/>
        <end position="96"/>
    </location>
</feature>
<sequence length="294" mass="32774">MSSPWITEQGKVGTVTVSYTDDNWQLKEPAVDDNVVCLFLGDNEIPASNSPIQIKGEVSRYTISGGDDPNYLMFTPIDYEPASEDSSSHESKETHHSTSSQSSSEDTLPRRTLSELSGTGEYVSVEAVVNNVSWVMKSSTGPDVKGSLTTEDGSEKVVFIVENGVSHPYLEVGKMFEFRRVRDHYYRKDDQIQVQITKQTDFIEKGTAWPSARDGRSSSDTRLSSSQRSYRNWASSSSENLHEIAAEMIGDKEFTVQEEEQDSAVGNAKKMARSQNRDPAIDPRFQASEEDDEN</sequence>
<dbReference type="Proteomes" id="UP001597119">
    <property type="component" value="Unassembled WGS sequence"/>
</dbReference>
<feature type="compositionally biased region" description="Low complexity" evidence="1">
    <location>
        <begin position="220"/>
        <end position="229"/>
    </location>
</feature>
<name>A0ABD6CBL4_9EURY</name>
<feature type="region of interest" description="Disordered" evidence="1">
    <location>
        <begin position="73"/>
        <end position="115"/>
    </location>
</feature>
<keyword evidence="3" id="KW-1185">Reference proteome</keyword>
<dbReference type="RefSeq" id="WP_247376087.1">
    <property type="nucleotide sequence ID" value="NZ_JALLGV010000001.1"/>
</dbReference>
<proteinExistence type="predicted"/>
<evidence type="ECO:0000256" key="1">
    <source>
        <dbReference type="SAM" id="MobiDB-lite"/>
    </source>
</evidence>
<gene>
    <name evidence="2" type="ORF">ACFR9U_07180</name>
</gene>
<evidence type="ECO:0000313" key="2">
    <source>
        <dbReference type="EMBL" id="MFD1586759.1"/>
    </source>
</evidence>
<dbReference type="EMBL" id="JBHUDJ010000003">
    <property type="protein sequence ID" value="MFD1586759.1"/>
    <property type="molecule type" value="Genomic_DNA"/>
</dbReference>
<organism evidence="2 3">
    <name type="scientific">Halorientalis brevis</name>
    <dbReference type="NCBI Taxonomy" id="1126241"/>
    <lineage>
        <taxon>Archaea</taxon>
        <taxon>Methanobacteriati</taxon>
        <taxon>Methanobacteriota</taxon>
        <taxon>Stenosarchaea group</taxon>
        <taxon>Halobacteria</taxon>
        <taxon>Halobacteriales</taxon>
        <taxon>Haloarculaceae</taxon>
        <taxon>Halorientalis</taxon>
    </lineage>
</organism>
<reference evidence="2 3" key="1">
    <citation type="journal article" date="2019" name="Int. J. Syst. Evol. Microbiol.">
        <title>The Global Catalogue of Microorganisms (GCM) 10K type strain sequencing project: providing services to taxonomists for standard genome sequencing and annotation.</title>
        <authorList>
            <consortium name="The Broad Institute Genomics Platform"/>
            <consortium name="The Broad Institute Genome Sequencing Center for Infectious Disease"/>
            <person name="Wu L."/>
            <person name="Ma J."/>
        </authorList>
    </citation>
    <scope>NUCLEOTIDE SEQUENCE [LARGE SCALE GENOMIC DNA]</scope>
    <source>
        <strain evidence="2 3">CGMCC 1.12125</strain>
    </source>
</reference>
<dbReference type="AlphaFoldDB" id="A0ABD6CBL4"/>
<protein>
    <submittedName>
        <fullName evidence="2">Uncharacterized protein</fullName>
    </submittedName>
</protein>
<accession>A0ABD6CBL4</accession>
<feature type="region of interest" description="Disordered" evidence="1">
    <location>
        <begin position="207"/>
        <end position="237"/>
    </location>
</feature>
<feature type="region of interest" description="Disordered" evidence="1">
    <location>
        <begin position="250"/>
        <end position="294"/>
    </location>
</feature>
<feature type="compositionally biased region" description="Low complexity" evidence="1">
    <location>
        <begin position="97"/>
        <end position="106"/>
    </location>
</feature>
<comment type="caution">
    <text evidence="2">The sequence shown here is derived from an EMBL/GenBank/DDBJ whole genome shotgun (WGS) entry which is preliminary data.</text>
</comment>
<evidence type="ECO:0000313" key="3">
    <source>
        <dbReference type="Proteomes" id="UP001597119"/>
    </source>
</evidence>